<dbReference type="AlphaFoldDB" id="A0A3A3GCX6"/>
<dbReference type="Proteomes" id="UP000266177">
    <property type="component" value="Unassembled WGS sequence"/>
</dbReference>
<comment type="caution">
    <text evidence="2">The sequence shown here is derived from an EMBL/GenBank/DDBJ whole genome shotgun (WGS) entry which is preliminary data.</text>
</comment>
<proteinExistence type="predicted"/>
<dbReference type="EMBL" id="QYZD01000025">
    <property type="protein sequence ID" value="RJG21325.1"/>
    <property type="molecule type" value="Genomic_DNA"/>
</dbReference>
<sequence>MRTLMPFDTEKERKPVKVYEWSVSWRQATYLGGGSLLFLQVCQWVYTDSVNFLINILFWVMCIPILIPFFVFALMKNSKTGHFYDRYLFYKIQHKRKQSGVWRMK</sequence>
<evidence type="ECO:0000256" key="1">
    <source>
        <dbReference type="SAM" id="Phobius"/>
    </source>
</evidence>
<feature type="transmembrane region" description="Helical" evidence="1">
    <location>
        <begin position="52"/>
        <end position="74"/>
    </location>
</feature>
<dbReference type="RefSeq" id="WP_119795561.1">
    <property type="nucleotide sequence ID" value="NZ_QYZD01000025.1"/>
</dbReference>
<evidence type="ECO:0000313" key="3">
    <source>
        <dbReference type="Proteomes" id="UP000266177"/>
    </source>
</evidence>
<dbReference type="Pfam" id="PF12666">
    <property type="entry name" value="PrgI"/>
    <property type="match status" value="1"/>
</dbReference>
<dbReference type="InterPro" id="IPR024414">
    <property type="entry name" value="Uncharacterised_PrgI"/>
</dbReference>
<organism evidence="2 3">
    <name type="scientific">Paenibacillus thiaminolyticus</name>
    <name type="common">Bacillus thiaminolyticus</name>
    <dbReference type="NCBI Taxonomy" id="49283"/>
    <lineage>
        <taxon>Bacteria</taxon>
        <taxon>Bacillati</taxon>
        <taxon>Bacillota</taxon>
        <taxon>Bacilli</taxon>
        <taxon>Bacillales</taxon>
        <taxon>Paenibacillaceae</taxon>
        <taxon>Paenibacillus</taxon>
    </lineage>
</organism>
<keyword evidence="1" id="KW-1133">Transmembrane helix</keyword>
<keyword evidence="1" id="KW-0472">Membrane</keyword>
<name>A0A3A3GCX6_PANTH</name>
<accession>A0A3A3GCX6</accession>
<evidence type="ECO:0000313" key="2">
    <source>
        <dbReference type="EMBL" id="RJG21325.1"/>
    </source>
</evidence>
<dbReference type="OrthoDB" id="2903713at2"/>
<gene>
    <name evidence="2" type="ORF">DQX05_21725</name>
</gene>
<keyword evidence="1" id="KW-0812">Transmembrane</keyword>
<protein>
    <recommendedName>
        <fullName evidence="4">PrgI family protein</fullName>
    </recommendedName>
</protein>
<reference evidence="2 3" key="1">
    <citation type="submission" date="2018-09" db="EMBL/GenBank/DDBJ databases">
        <title>Paenibacillus SK2017-BO5.</title>
        <authorList>
            <person name="Piskunova J.V."/>
            <person name="Dubiley S.A."/>
            <person name="Severinov K.V."/>
        </authorList>
    </citation>
    <scope>NUCLEOTIDE SEQUENCE [LARGE SCALE GENOMIC DNA]</scope>
    <source>
        <strain evidence="2 3">BO5</strain>
    </source>
</reference>
<evidence type="ECO:0008006" key="4">
    <source>
        <dbReference type="Google" id="ProtNLM"/>
    </source>
</evidence>